<gene>
    <name evidence="2" type="ORF">BSF38_05008</name>
</gene>
<dbReference type="NCBIfam" id="TIGR04294">
    <property type="entry name" value="pre_pil_HX9DG"/>
    <property type="match status" value="1"/>
</dbReference>
<dbReference type="InterPro" id="IPR012902">
    <property type="entry name" value="N_methyl_site"/>
</dbReference>
<evidence type="ECO:0000313" key="3">
    <source>
        <dbReference type="Proteomes" id="UP000186309"/>
    </source>
</evidence>
<dbReference type="InterPro" id="IPR027558">
    <property type="entry name" value="Pre_pil_HX9DG_C"/>
</dbReference>
<dbReference type="STRING" id="1387353.BSF38_05008"/>
<keyword evidence="3" id="KW-1185">Reference proteome</keyword>
<dbReference type="NCBIfam" id="TIGR02532">
    <property type="entry name" value="IV_pilin_GFxxxE"/>
    <property type="match status" value="1"/>
</dbReference>
<dbReference type="SUPFAM" id="SSF54523">
    <property type="entry name" value="Pili subunits"/>
    <property type="match status" value="1"/>
</dbReference>
<reference evidence="3" key="1">
    <citation type="submission" date="2016-12" db="EMBL/GenBank/DDBJ databases">
        <title>Comparative genomics of four Isosphaeraceae planctomycetes: a common pool of plasmids and glycoside hydrolase genes.</title>
        <authorList>
            <person name="Ivanova A."/>
        </authorList>
    </citation>
    <scope>NUCLEOTIDE SEQUENCE [LARGE SCALE GENOMIC DNA]</scope>
    <source>
        <strain evidence="3">PX4</strain>
    </source>
</reference>
<dbReference type="Pfam" id="PF07963">
    <property type="entry name" value="N_methyl"/>
    <property type="match status" value="1"/>
</dbReference>
<dbReference type="PANTHER" id="PTHR30093">
    <property type="entry name" value="GENERAL SECRETION PATHWAY PROTEIN G"/>
    <property type="match status" value="1"/>
</dbReference>
<dbReference type="PROSITE" id="PS00409">
    <property type="entry name" value="PROKAR_NTER_METHYL"/>
    <property type="match status" value="1"/>
</dbReference>
<dbReference type="PANTHER" id="PTHR30093:SF2">
    <property type="entry name" value="TYPE II SECRETION SYSTEM PROTEIN H"/>
    <property type="match status" value="1"/>
</dbReference>
<dbReference type="EMBL" id="CP019082">
    <property type="protein sequence ID" value="APW63441.1"/>
    <property type="molecule type" value="Genomic_DNA"/>
</dbReference>
<evidence type="ECO:0000313" key="2">
    <source>
        <dbReference type="EMBL" id="APW63441.1"/>
    </source>
</evidence>
<sequence length="352" mass="38166">MKMYNSGKTLDRGFTLIELLVVIAIIAVLIALLLPAVQSAREAARRAQCTNNLKQLGLASHNYLSVHNTLPIGGYFNWAGQQTTWEKGVLVGLSQFIEQGNVFNAYNSLVRYTEPANTTVLAAKISALYCPSDPKISDPPAINYPPTFVNFLVGRTSYRGVSGPWTNPPIGPDPAAEPNYPAFKSNALGVIHLYSNTSIASISDGTSNTFLFGEGAYGKLNESDQSGFHWWMAGNYGDTIQNTMYPPNPKRTDVDDLYKNYNYPESTFLISASSNHPGGVNYAFCDGSVRFVKDSINSWPLDGTHQDAPSNVVQTILSPPYATFALKPGTSFGVYQALSTKAGGEVVSSDAY</sequence>
<name>A0A1U7CWZ2_9BACT</name>
<organism evidence="2 3">
    <name type="scientific">Paludisphaera borealis</name>
    <dbReference type="NCBI Taxonomy" id="1387353"/>
    <lineage>
        <taxon>Bacteria</taxon>
        <taxon>Pseudomonadati</taxon>
        <taxon>Planctomycetota</taxon>
        <taxon>Planctomycetia</taxon>
        <taxon>Isosphaerales</taxon>
        <taxon>Isosphaeraceae</taxon>
        <taxon>Paludisphaera</taxon>
    </lineage>
</organism>
<dbReference type="Pfam" id="PF07596">
    <property type="entry name" value="SBP_bac_10"/>
    <property type="match status" value="1"/>
</dbReference>
<dbReference type="KEGG" id="pbor:BSF38_05008"/>
<accession>A0A1U7CWZ2</accession>
<evidence type="ECO:0000259" key="1">
    <source>
        <dbReference type="Pfam" id="PF07596"/>
    </source>
</evidence>
<dbReference type="InterPro" id="IPR011453">
    <property type="entry name" value="DUF1559"/>
</dbReference>
<dbReference type="AlphaFoldDB" id="A0A1U7CWZ2"/>
<dbReference type="Proteomes" id="UP000186309">
    <property type="component" value="Chromosome"/>
</dbReference>
<dbReference type="Gene3D" id="3.30.700.10">
    <property type="entry name" value="Glycoprotein, Type 4 Pilin"/>
    <property type="match status" value="1"/>
</dbReference>
<proteinExistence type="predicted"/>
<dbReference type="InterPro" id="IPR045584">
    <property type="entry name" value="Pilin-like"/>
</dbReference>
<protein>
    <recommendedName>
        <fullName evidence="1">DUF1559 domain-containing protein</fullName>
    </recommendedName>
</protein>
<feature type="domain" description="DUF1559" evidence="1">
    <location>
        <begin position="38"/>
        <end position="297"/>
    </location>
</feature>
<dbReference type="RefSeq" id="WP_076349779.1">
    <property type="nucleotide sequence ID" value="NZ_CP019082.1"/>
</dbReference>